<dbReference type="OrthoDB" id="1154297at2"/>
<keyword evidence="3" id="KW-0732">Signal</keyword>
<dbReference type="InterPro" id="IPR032675">
    <property type="entry name" value="LRR_dom_sf"/>
</dbReference>
<dbReference type="Pfam" id="PF13516">
    <property type="entry name" value="LRR_6"/>
    <property type="match status" value="2"/>
</dbReference>
<dbReference type="GO" id="GO:0005737">
    <property type="term" value="C:cytoplasm"/>
    <property type="evidence" value="ECO:0007669"/>
    <property type="project" value="TreeGrafter"/>
</dbReference>
<dbReference type="InterPro" id="IPR001611">
    <property type="entry name" value="Leu-rich_rpt"/>
</dbReference>
<dbReference type="InterPro" id="IPR050216">
    <property type="entry name" value="LRR_domain-containing"/>
</dbReference>
<evidence type="ECO:0000313" key="6">
    <source>
        <dbReference type="Proteomes" id="UP000093508"/>
    </source>
</evidence>
<dbReference type="PANTHER" id="PTHR48051:SF1">
    <property type="entry name" value="RAS SUPPRESSOR PROTEIN 1"/>
    <property type="match status" value="1"/>
</dbReference>
<gene>
    <name evidence="4" type="ORF">BBH99_00230</name>
    <name evidence="5" type="ORF">SAMN05444407_101279</name>
</gene>
<keyword evidence="2" id="KW-0677">Repeat</keyword>
<dbReference type="PANTHER" id="PTHR48051">
    <property type="match status" value="1"/>
</dbReference>
<accession>A0A1M6VMD4</accession>
<feature type="signal peptide" evidence="3">
    <location>
        <begin position="1"/>
        <end position="31"/>
    </location>
</feature>
<name>A0A1M6VMD4_9FLAO</name>
<evidence type="ECO:0000256" key="2">
    <source>
        <dbReference type="ARBA" id="ARBA00022737"/>
    </source>
</evidence>
<dbReference type="Gene3D" id="3.80.10.10">
    <property type="entry name" value="Ribonuclease Inhibitor"/>
    <property type="match status" value="1"/>
</dbReference>
<proteinExistence type="predicted"/>
<dbReference type="AlphaFoldDB" id="A0A1M6VMD4"/>
<keyword evidence="6" id="KW-1185">Reference proteome</keyword>
<sequence length="219" mass="25161">MVTNMKKTFKNHTLILLGVCFLFCANISLNAQDKLENITKNLKSGNVYEELDLSNLNLEVIPDLSKYTIKKLDLSHNNITKFKSDLLPLALEKLNISHNKIDSALTIQKIENCKKFNLKELNVSFNKIQSISISCNLHTLEVNNNDIKYLDISDKYLNYLDVSNNPRFSNIVQFNPNVVKTLKRENIASDSPLEYVLSKRKNTDLFDLKHIKKIDNSTK</sequence>
<evidence type="ECO:0000313" key="5">
    <source>
        <dbReference type="EMBL" id="SHK82658.1"/>
    </source>
</evidence>
<dbReference type="PROSITE" id="PS51450">
    <property type="entry name" value="LRR"/>
    <property type="match status" value="2"/>
</dbReference>
<organism evidence="5 7">
    <name type="scientific">Chryseobacterium contaminans</name>
    <dbReference type="NCBI Taxonomy" id="1423959"/>
    <lineage>
        <taxon>Bacteria</taxon>
        <taxon>Pseudomonadati</taxon>
        <taxon>Bacteroidota</taxon>
        <taxon>Flavobacteriia</taxon>
        <taxon>Flavobacteriales</taxon>
        <taxon>Weeksellaceae</taxon>
        <taxon>Chryseobacterium group</taxon>
        <taxon>Chryseobacterium</taxon>
    </lineage>
</organism>
<keyword evidence="1" id="KW-0433">Leucine-rich repeat</keyword>
<dbReference type="Proteomes" id="UP000184069">
    <property type="component" value="Unassembled WGS sequence"/>
</dbReference>
<evidence type="ECO:0000313" key="4">
    <source>
        <dbReference type="EMBL" id="OCA80564.1"/>
    </source>
</evidence>
<dbReference type="SUPFAM" id="SSF52058">
    <property type="entry name" value="L domain-like"/>
    <property type="match status" value="1"/>
</dbReference>
<feature type="chain" id="PRO_5009921750" evidence="3">
    <location>
        <begin position="32"/>
        <end position="219"/>
    </location>
</feature>
<reference evidence="4 6" key="1">
    <citation type="submission" date="2016-07" db="EMBL/GenBank/DDBJ databases">
        <authorList>
            <person name="Jeong J.-J."/>
            <person name="Kim D.W."/>
            <person name="Sang M.K."/>
            <person name="Choi I.-G."/>
            <person name="Kim K.D."/>
        </authorList>
    </citation>
    <scope>NUCLEOTIDE SEQUENCE [LARGE SCALE GENOMIC DNA]</scope>
    <source>
        <strain evidence="4 6">C-26</strain>
    </source>
</reference>
<protein>
    <submittedName>
        <fullName evidence="5">Leucine Rich repeat-containing protein</fullName>
    </submittedName>
</protein>
<evidence type="ECO:0000256" key="3">
    <source>
        <dbReference type="SAM" id="SignalP"/>
    </source>
</evidence>
<reference evidence="5 7" key="2">
    <citation type="submission" date="2016-11" db="EMBL/GenBank/DDBJ databases">
        <authorList>
            <person name="Jaros S."/>
            <person name="Januszkiewicz K."/>
            <person name="Wedrychowicz H."/>
        </authorList>
    </citation>
    <scope>NUCLEOTIDE SEQUENCE [LARGE SCALE GENOMIC DNA]</scope>
    <source>
        <strain evidence="5 7">DSM 27621</strain>
    </source>
</reference>
<evidence type="ECO:0000313" key="7">
    <source>
        <dbReference type="Proteomes" id="UP000184069"/>
    </source>
</evidence>
<dbReference type="EMBL" id="FRBM01000001">
    <property type="protein sequence ID" value="SHK82658.1"/>
    <property type="molecule type" value="Genomic_DNA"/>
</dbReference>
<dbReference type="Proteomes" id="UP000093508">
    <property type="component" value="Unassembled WGS sequence"/>
</dbReference>
<dbReference type="EMBL" id="MAYF01000001">
    <property type="protein sequence ID" value="OCA80564.1"/>
    <property type="molecule type" value="Genomic_DNA"/>
</dbReference>
<dbReference type="STRING" id="1423959.SAMN05444407_101279"/>
<evidence type="ECO:0000256" key="1">
    <source>
        <dbReference type="ARBA" id="ARBA00022614"/>
    </source>
</evidence>